<dbReference type="Proteomes" id="UP001596353">
    <property type="component" value="Unassembled WGS sequence"/>
</dbReference>
<dbReference type="Gene3D" id="1.20.1050.10">
    <property type="match status" value="1"/>
</dbReference>
<reference evidence="3" key="1">
    <citation type="journal article" date="2019" name="Int. J. Syst. Evol. Microbiol.">
        <title>The Global Catalogue of Microorganisms (GCM) 10K type strain sequencing project: providing services to taxonomists for standard genome sequencing and annotation.</title>
        <authorList>
            <consortium name="The Broad Institute Genomics Platform"/>
            <consortium name="The Broad Institute Genome Sequencing Center for Infectious Disease"/>
            <person name="Wu L."/>
            <person name="Ma J."/>
        </authorList>
    </citation>
    <scope>NUCLEOTIDE SEQUENCE [LARGE SCALE GENOMIC DNA]</scope>
    <source>
        <strain evidence="3">CCUG 66188</strain>
    </source>
</reference>
<dbReference type="SUPFAM" id="SSF47616">
    <property type="entry name" value="GST C-terminal domain-like"/>
    <property type="match status" value="1"/>
</dbReference>
<dbReference type="InterPro" id="IPR010987">
    <property type="entry name" value="Glutathione-S-Trfase_C-like"/>
</dbReference>
<dbReference type="PANTHER" id="PTHR44051:SF8">
    <property type="entry name" value="GLUTATHIONE S-TRANSFERASE GSTA"/>
    <property type="match status" value="1"/>
</dbReference>
<dbReference type="EMBL" id="JBHSWG010000003">
    <property type="protein sequence ID" value="MFC6761782.1"/>
    <property type="molecule type" value="Genomic_DNA"/>
</dbReference>
<keyword evidence="3" id="KW-1185">Reference proteome</keyword>
<sequence length="92" mass="9998">MFRAGTTEDEQAAARIAVGTKFDRVEAQLSDGRIWLVANQFSVADAYLFAVANWANFTGIELSNWPNLAALVDRVAARPSAQKAMIAEGLIQ</sequence>
<comment type="caution">
    <text evidence="2">The sequence shown here is derived from an EMBL/GenBank/DDBJ whole genome shotgun (WGS) entry which is preliminary data.</text>
</comment>
<dbReference type="PROSITE" id="PS50405">
    <property type="entry name" value="GST_CTER"/>
    <property type="match status" value="1"/>
</dbReference>
<evidence type="ECO:0000313" key="2">
    <source>
        <dbReference type="EMBL" id="MFC6761782.1"/>
    </source>
</evidence>
<dbReference type="InterPro" id="IPR004046">
    <property type="entry name" value="GST_C"/>
</dbReference>
<organism evidence="2 3">
    <name type="scientific">Sulfitobacter porphyrae</name>
    <dbReference type="NCBI Taxonomy" id="1246864"/>
    <lineage>
        <taxon>Bacteria</taxon>
        <taxon>Pseudomonadati</taxon>
        <taxon>Pseudomonadota</taxon>
        <taxon>Alphaproteobacteria</taxon>
        <taxon>Rhodobacterales</taxon>
        <taxon>Roseobacteraceae</taxon>
        <taxon>Sulfitobacter</taxon>
    </lineage>
</organism>
<gene>
    <name evidence="2" type="ORF">ACFQFQ_23555</name>
</gene>
<dbReference type="InterPro" id="IPR036282">
    <property type="entry name" value="Glutathione-S-Trfase_C_sf"/>
</dbReference>
<dbReference type="PANTHER" id="PTHR44051">
    <property type="entry name" value="GLUTATHIONE S-TRANSFERASE-RELATED"/>
    <property type="match status" value="1"/>
</dbReference>
<dbReference type="Pfam" id="PF00043">
    <property type="entry name" value="GST_C"/>
    <property type="match status" value="1"/>
</dbReference>
<proteinExistence type="predicted"/>
<name>A0ABW2B8K2_9RHOB</name>
<evidence type="ECO:0000313" key="3">
    <source>
        <dbReference type="Proteomes" id="UP001596353"/>
    </source>
</evidence>
<accession>A0ABW2B8K2</accession>
<protein>
    <submittedName>
        <fullName evidence="2">Glutathione binding-like protein</fullName>
    </submittedName>
</protein>
<evidence type="ECO:0000259" key="1">
    <source>
        <dbReference type="PROSITE" id="PS50405"/>
    </source>
</evidence>
<feature type="domain" description="GST C-terminal" evidence="1">
    <location>
        <begin position="1"/>
        <end position="92"/>
    </location>
</feature>